<dbReference type="EMBL" id="GGEC01069886">
    <property type="protein sequence ID" value="MBX50370.1"/>
    <property type="molecule type" value="Transcribed_RNA"/>
</dbReference>
<dbReference type="AlphaFoldDB" id="A0A2P2P6J3"/>
<organism evidence="1">
    <name type="scientific">Rhizophora mucronata</name>
    <name type="common">Asiatic mangrove</name>
    <dbReference type="NCBI Taxonomy" id="61149"/>
    <lineage>
        <taxon>Eukaryota</taxon>
        <taxon>Viridiplantae</taxon>
        <taxon>Streptophyta</taxon>
        <taxon>Embryophyta</taxon>
        <taxon>Tracheophyta</taxon>
        <taxon>Spermatophyta</taxon>
        <taxon>Magnoliopsida</taxon>
        <taxon>eudicotyledons</taxon>
        <taxon>Gunneridae</taxon>
        <taxon>Pentapetalae</taxon>
        <taxon>rosids</taxon>
        <taxon>fabids</taxon>
        <taxon>Malpighiales</taxon>
        <taxon>Rhizophoraceae</taxon>
        <taxon>Rhizophora</taxon>
    </lineage>
</organism>
<name>A0A2P2P6J3_RHIMU</name>
<protein>
    <submittedName>
        <fullName evidence="1">Uncharacterized protein</fullName>
    </submittedName>
</protein>
<reference evidence="1" key="1">
    <citation type="submission" date="2018-02" db="EMBL/GenBank/DDBJ databases">
        <title>Rhizophora mucronata_Transcriptome.</title>
        <authorList>
            <person name="Meera S.P."/>
            <person name="Sreeshan A."/>
            <person name="Augustine A."/>
        </authorList>
    </citation>
    <scope>NUCLEOTIDE SEQUENCE</scope>
    <source>
        <tissue evidence="1">Leaf</tissue>
    </source>
</reference>
<sequence length="29" mass="3543">MLRWMTCHPIIAETLRFNSFLYEKKCVLV</sequence>
<proteinExistence type="predicted"/>
<accession>A0A2P2P6J3</accession>
<evidence type="ECO:0000313" key="1">
    <source>
        <dbReference type="EMBL" id="MBX50370.1"/>
    </source>
</evidence>